<evidence type="ECO:0000313" key="10">
    <source>
        <dbReference type="EMBL" id="AZM65488.1"/>
    </source>
</evidence>
<evidence type="ECO:0000259" key="9">
    <source>
        <dbReference type="PROSITE" id="PS50982"/>
    </source>
</evidence>
<dbReference type="SUPFAM" id="SSF54171">
    <property type="entry name" value="DNA-binding domain"/>
    <property type="match status" value="1"/>
</dbReference>
<dbReference type="PROSITE" id="PS50982">
    <property type="entry name" value="MBD"/>
    <property type="match status" value="1"/>
</dbReference>
<evidence type="ECO:0000256" key="8">
    <source>
        <dbReference type="ARBA" id="ARBA00023242"/>
    </source>
</evidence>
<feature type="domain" description="MBD" evidence="9">
    <location>
        <begin position="5"/>
        <end position="73"/>
    </location>
</feature>
<protein>
    <submittedName>
        <fullName evidence="10">Methyl-CpG-binding domain protein 2</fullName>
    </submittedName>
</protein>
<evidence type="ECO:0000256" key="3">
    <source>
        <dbReference type="ARBA" id="ARBA00022454"/>
    </source>
</evidence>
<sequence length="263" mass="29616">MSVQIEKRRYECSALPRGWKREEVLRKTGLTCGKVDVYYYSPNGKKFRSKPQLTRYLGDTVDLSSFDFRTGKINPMLARKNKKPRGTLFDYSRGMRNDASLVPPIRQTASIFKQPVTVVKTQPSSKVKADMKHGSQDKPKQLFWEKRLQGLQALDAQTSVLRNVDLPAALKAVGPNVEDQTVLQSVATALHVFPGPITGQTEARHYLEKNPGVFLNPTQPLVISVQIENEDIARQEERVGLARHQLEKALSLSLSTIETNNFP</sequence>
<dbReference type="GO" id="GO:0008327">
    <property type="term" value="F:methyl-CpG binding"/>
    <property type="evidence" value="ECO:0007669"/>
    <property type="project" value="TreeGrafter"/>
</dbReference>
<dbReference type="GO" id="GO:0000122">
    <property type="term" value="P:negative regulation of transcription by RNA polymerase II"/>
    <property type="evidence" value="ECO:0007669"/>
    <property type="project" value="TreeGrafter"/>
</dbReference>
<keyword evidence="4" id="KW-0597">Phosphoprotein</keyword>
<evidence type="ECO:0000256" key="4">
    <source>
        <dbReference type="ARBA" id="ARBA00022553"/>
    </source>
</evidence>
<organism evidence="10">
    <name type="scientific">Portunus trituberculatus</name>
    <name type="common">Swimming crab</name>
    <name type="synonym">Neptunus trituberculatus</name>
    <dbReference type="NCBI Taxonomy" id="210409"/>
    <lineage>
        <taxon>Eukaryota</taxon>
        <taxon>Metazoa</taxon>
        <taxon>Ecdysozoa</taxon>
        <taxon>Arthropoda</taxon>
        <taxon>Crustacea</taxon>
        <taxon>Multicrustacea</taxon>
        <taxon>Malacostraca</taxon>
        <taxon>Eumalacostraca</taxon>
        <taxon>Eucarida</taxon>
        <taxon>Decapoda</taxon>
        <taxon>Pleocyemata</taxon>
        <taxon>Brachyura</taxon>
        <taxon>Eubrachyura</taxon>
        <taxon>Portunoidea</taxon>
        <taxon>Portunidae</taxon>
        <taxon>Portuninae</taxon>
        <taxon>Portunus</taxon>
    </lineage>
</organism>
<evidence type="ECO:0000256" key="5">
    <source>
        <dbReference type="ARBA" id="ARBA00023015"/>
    </source>
</evidence>
<dbReference type="PANTHER" id="PTHR12396:SF0">
    <property type="entry name" value="METHYL-CPG BINDING DOMAIN PROTEIN-LIKE, ISOFORM C"/>
    <property type="match status" value="1"/>
</dbReference>
<reference evidence="10" key="1">
    <citation type="submission" date="2018-03" db="EMBL/GenBank/DDBJ databases">
        <authorList>
            <person name="Dou Q."/>
        </authorList>
    </citation>
    <scope>NUCLEOTIDE SEQUENCE</scope>
</reference>
<evidence type="ECO:0000256" key="1">
    <source>
        <dbReference type="ARBA" id="ARBA00004123"/>
    </source>
</evidence>
<dbReference type="FunFam" id="3.30.890.10:FF:000003">
    <property type="entry name" value="methyl-CpG-binding domain protein 2"/>
    <property type="match status" value="1"/>
</dbReference>
<dbReference type="CDD" id="cd01396">
    <property type="entry name" value="MeCP2_MBD"/>
    <property type="match status" value="1"/>
</dbReference>
<dbReference type="InterPro" id="IPR001739">
    <property type="entry name" value="Methyl_CpG_DNA-bd"/>
</dbReference>
<dbReference type="OrthoDB" id="10072024at2759"/>
<evidence type="ECO:0000256" key="6">
    <source>
        <dbReference type="ARBA" id="ARBA00023125"/>
    </source>
</evidence>
<dbReference type="InterPro" id="IPR025884">
    <property type="entry name" value="MeCpG-bd_2/3_C_dom"/>
</dbReference>
<gene>
    <name evidence="10" type="primary">MBD2</name>
</gene>
<keyword evidence="8" id="KW-0539">Nucleus</keyword>
<proteinExistence type="evidence at transcript level"/>
<keyword evidence="3" id="KW-0158">Chromosome</keyword>
<comment type="subcellular location">
    <subcellularLocation>
        <location evidence="2">Chromosome</location>
    </subcellularLocation>
    <subcellularLocation>
        <location evidence="1">Nucleus</location>
    </subcellularLocation>
</comment>
<dbReference type="PANTHER" id="PTHR12396">
    <property type="entry name" value="METHYL-CPG BINDING PROTEIN, MBD"/>
    <property type="match status" value="1"/>
</dbReference>
<dbReference type="EMBL" id="MH107033">
    <property type="protein sequence ID" value="AZM65488.1"/>
    <property type="molecule type" value="mRNA"/>
</dbReference>
<dbReference type="AlphaFoldDB" id="A0A3Q8VL54"/>
<dbReference type="Gene3D" id="3.30.890.10">
    <property type="entry name" value="Methyl-cpg-binding Protein 2, Chain A"/>
    <property type="match status" value="1"/>
</dbReference>
<accession>A0A3Q8VL54</accession>
<dbReference type="GO" id="GO:0000118">
    <property type="term" value="C:histone deacetylase complex"/>
    <property type="evidence" value="ECO:0007669"/>
    <property type="project" value="UniProtKB-ARBA"/>
</dbReference>
<dbReference type="SMART" id="SM00391">
    <property type="entry name" value="MBD"/>
    <property type="match status" value="1"/>
</dbReference>
<keyword evidence="6" id="KW-0238">DNA-binding</keyword>
<dbReference type="InterPro" id="IPR016177">
    <property type="entry name" value="DNA-bd_dom_sf"/>
</dbReference>
<evidence type="ECO:0000256" key="7">
    <source>
        <dbReference type="ARBA" id="ARBA00023163"/>
    </source>
</evidence>
<dbReference type="Pfam" id="PF16564">
    <property type="entry name" value="MBDa"/>
    <property type="match status" value="1"/>
</dbReference>
<evidence type="ECO:0000256" key="2">
    <source>
        <dbReference type="ARBA" id="ARBA00004286"/>
    </source>
</evidence>
<dbReference type="Pfam" id="PF01429">
    <property type="entry name" value="MBD"/>
    <property type="match status" value="1"/>
</dbReference>
<name>A0A3Q8VL54_PORTR</name>
<dbReference type="GO" id="GO:0006346">
    <property type="term" value="P:DNA methylation-dependent constitutive heterochromatin formation"/>
    <property type="evidence" value="ECO:0007669"/>
    <property type="project" value="TreeGrafter"/>
</dbReference>
<keyword evidence="5" id="KW-0805">Transcription regulation</keyword>
<keyword evidence="7" id="KW-0804">Transcription</keyword>
<dbReference type="Pfam" id="PF14048">
    <property type="entry name" value="MBD_C"/>
    <property type="match status" value="1"/>
</dbReference>
<dbReference type="GO" id="GO:0000785">
    <property type="term" value="C:chromatin"/>
    <property type="evidence" value="ECO:0007669"/>
    <property type="project" value="UniProtKB-ARBA"/>
</dbReference>
<dbReference type="InterPro" id="IPR032343">
    <property type="entry name" value="MBD2/MBD3_p55-bd"/>
</dbReference>